<reference evidence="2 3" key="1">
    <citation type="submission" date="2014-06" db="EMBL/GenBank/DDBJ databases">
        <authorList>
            <person name="Swart Estienne"/>
        </authorList>
    </citation>
    <scope>NUCLEOTIDE SEQUENCE [LARGE SCALE GENOMIC DNA]</scope>
    <source>
        <strain evidence="2 3">130c</strain>
    </source>
</reference>
<dbReference type="InterPro" id="IPR027408">
    <property type="entry name" value="PNPase/RNase_PH_dom_sf"/>
</dbReference>
<dbReference type="AlphaFoldDB" id="A0A078AUT3"/>
<dbReference type="InParanoid" id="A0A078AUT3"/>
<dbReference type="Proteomes" id="UP000039865">
    <property type="component" value="Unassembled WGS sequence"/>
</dbReference>
<evidence type="ECO:0000313" key="3">
    <source>
        <dbReference type="Proteomes" id="UP000039865"/>
    </source>
</evidence>
<name>A0A078AUT3_STYLE</name>
<feature type="coiled-coil region" evidence="1">
    <location>
        <begin position="231"/>
        <end position="288"/>
    </location>
</feature>
<dbReference type="InterPro" id="IPR036345">
    <property type="entry name" value="ExoRNase_PH_dom2_sf"/>
</dbReference>
<accession>A0A078AUT3</accession>
<organism evidence="2 3">
    <name type="scientific">Stylonychia lemnae</name>
    <name type="common">Ciliate</name>
    <dbReference type="NCBI Taxonomy" id="5949"/>
    <lineage>
        <taxon>Eukaryota</taxon>
        <taxon>Sar</taxon>
        <taxon>Alveolata</taxon>
        <taxon>Ciliophora</taxon>
        <taxon>Intramacronucleata</taxon>
        <taxon>Spirotrichea</taxon>
        <taxon>Stichotrichia</taxon>
        <taxon>Sporadotrichida</taxon>
        <taxon>Oxytrichidae</taxon>
        <taxon>Stylonychinae</taxon>
        <taxon>Stylonychia</taxon>
    </lineage>
</organism>
<keyword evidence="3" id="KW-1185">Reference proteome</keyword>
<evidence type="ECO:0008006" key="4">
    <source>
        <dbReference type="Google" id="ProtNLM"/>
    </source>
</evidence>
<dbReference type="SUPFAM" id="SSF54211">
    <property type="entry name" value="Ribosomal protein S5 domain 2-like"/>
    <property type="match status" value="1"/>
</dbReference>
<evidence type="ECO:0000313" key="2">
    <source>
        <dbReference type="EMBL" id="CDW85954.1"/>
    </source>
</evidence>
<gene>
    <name evidence="2" type="primary">Contig11872.g12704</name>
    <name evidence="2" type="ORF">STYLEM_15045</name>
</gene>
<dbReference type="EMBL" id="CCKQ01014204">
    <property type="protein sequence ID" value="CDW85954.1"/>
    <property type="molecule type" value="Genomic_DNA"/>
</dbReference>
<dbReference type="InterPro" id="IPR020568">
    <property type="entry name" value="Ribosomal_Su5_D2-typ_SF"/>
</dbReference>
<proteinExistence type="predicted"/>
<protein>
    <recommendedName>
        <fullName evidence="4">Ribosomal RNA-processing protein 43</fullName>
    </recommendedName>
</protein>
<keyword evidence="1" id="KW-0175">Coiled coil</keyword>
<dbReference type="SUPFAM" id="SSF55666">
    <property type="entry name" value="Ribonuclease PH domain 2-like"/>
    <property type="match status" value="1"/>
</dbReference>
<evidence type="ECO:0000256" key="1">
    <source>
        <dbReference type="SAM" id="Coils"/>
    </source>
</evidence>
<sequence>MDADLLKKLLPHEYHAYLIRNGVRADSRGLTSHRSLTIKRDVLNQSVKLSLAGGPSANNQNSLSQTNLRVSSAIHQGNTLIIGQACVKPSDHAVLSVKPLSVSVQLIREIQTLVRRDMQEQKDQYFSDQVQSKLERLLNFTQLNEHKLEIKFSFNVLTDDGNLFCAITTLAMDLLGQIESTHSDIKLIQKLMWESTVCVVEDQMLADPTQEESYVTNNLLSVMVFEDGKTLLEKTQTVRTYTNAIQTLEQKPSTMNFEQIGKSIEYMKKQATSVFKILRDNMEQSENREYTISFNQ</sequence>
<dbReference type="Gene3D" id="3.30.230.70">
    <property type="entry name" value="GHMP Kinase, N-terminal domain"/>
    <property type="match status" value="1"/>
</dbReference>